<protein>
    <submittedName>
        <fullName evidence="1">Uncharacterized protein</fullName>
    </submittedName>
</protein>
<accession>A0A0D4ZXR9</accession>
<dbReference type="AlphaFoldDB" id="A0A0D4ZXR9"/>
<dbReference type="STRING" id="1441930.Z042_25760"/>
<sequence>MIEKPEVKENRLGLCQSELASLKMVNPKAYAARKAYFDNLVRNASVYSAVRGDVNSSTKDTLDALYKYKTNQVCAEIERDVLNGLIRKGESVK</sequence>
<dbReference type="eggNOG" id="ENOG5031TG0">
    <property type="taxonomic scope" value="Bacteria"/>
</dbReference>
<reference evidence="1 2" key="1">
    <citation type="submission" date="2014-01" db="EMBL/GenBank/DDBJ databases">
        <title>Isolation of Serratia multitudinisentens RB-25 from Ex-Landfill site.</title>
        <authorList>
            <person name="Robson E.H.J."/>
        </authorList>
    </citation>
    <scope>NUCLEOTIDE SEQUENCE [LARGE SCALE GENOMIC DNA]</scope>
    <source>
        <strain evidence="1 2">RB-25</strain>
    </source>
</reference>
<dbReference type="HOGENOM" id="CLU_114467_2_0_6"/>
<reference evidence="1 2" key="2">
    <citation type="submission" date="2015-03" db="EMBL/GenBank/DDBJ databases">
        <authorList>
            <person name="Chan K.-G."/>
        </authorList>
    </citation>
    <scope>NUCLEOTIDE SEQUENCE [LARGE SCALE GENOMIC DNA]</scope>
    <source>
        <strain evidence="1 2">RB-25</strain>
    </source>
</reference>
<name>A0A0D4ZXR9_9GAMM</name>
<evidence type="ECO:0000313" key="1">
    <source>
        <dbReference type="EMBL" id="AJW28987.1"/>
    </source>
</evidence>
<organism evidence="1 2">
    <name type="scientific">Chania multitudinisentens RB-25</name>
    <dbReference type="NCBI Taxonomy" id="1441930"/>
    <lineage>
        <taxon>Bacteria</taxon>
        <taxon>Pseudomonadati</taxon>
        <taxon>Pseudomonadota</taxon>
        <taxon>Gammaproteobacteria</taxon>
        <taxon>Enterobacterales</taxon>
        <taxon>Yersiniaceae</taxon>
        <taxon>Chania</taxon>
    </lineage>
</organism>
<evidence type="ECO:0000313" key="2">
    <source>
        <dbReference type="Proteomes" id="UP000019030"/>
    </source>
</evidence>
<dbReference type="Proteomes" id="UP000019030">
    <property type="component" value="Chromosome"/>
</dbReference>
<gene>
    <name evidence="1" type="ORF">Z042_25760</name>
</gene>
<dbReference type="KEGG" id="sfo:Z042_25760"/>
<proteinExistence type="predicted"/>
<dbReference type="EMBL" id="CP007044">
    <property type="protein sequence ID" value="AJW28987.1"/>
    <property type="molecule type" value="Genomic_DNA"/>
</dbReference>
<keyword evidence="2" id="KW-1185">Reference proteome</keyword>